<evidence type="ECO:0000256" key="2">
    <source>
        <dbReference type="SAM" id="MobiDB-lite"/>
    </source>
</evidence>
<dbReference type="Proteomes" id="UP000818603">
    <property type="component" value="Unassembled WGS sequence"/>
</dbReference>
<reference evidence="5" key="1">
    <citation type="journal article" date="2014" name="Int. J. Syst. Evol. Microbiol.">
        <title>Complete genome sequence of Corynebacterium casei LMG S-19264T (=DSM 44701T), isolated from a smear-ripened cheese.</title>
        <authorList>
            <consortium name="US DOE Joint Genome Institute (JGI-PGF)"/>
            <person name="Walter F."/>
            <person name="Albersmeier A."/>
            <person name="Kalinowski J."/>
            <person name="Ruckert C."/>
        </authorList>
    </citation>
    <scope>NUCLEOTIDE SEQUENCE</scope>
    <source>
        <strain evidence="5">CGMCC 1.14984</strain>
    </source>
</reference>
<comment type="caution">
    <text evidence="5">The sequence shown here is derived from an EMBL/GenBank/DDBJ whole genome shotgun (WGS) entry which is preliminary data.</text>
</comment>
<feature type="region of interest" description="Disordered" evidence="2">
    <location>
        <begin position="187"/>
        <end position="212"/>
    </location>
</feature>
<accession>A0A8J3EQ88</accession>
<name>A0A8J3EQ88_9PROT</name>
<evidence type="ECO:0000313" key="8">
    <source>
        <dbReference type="Proteomes" id="UP000818603"/>
    </source>
</evidence>
<keyword evidence="8" id="KW-1185">Reference proteome</keyword>
<evidence type="ECO:0000313" key="7">
    <source>
        <dbReference type="Proteomes" id="UP000621856"/>
    </source>
</evidence>
<evidence type="ECO:0000256" key="3">
    <source>
        <dbReference type="SAM" id="SignalP"/>
    </source>
</evidence>
<evidence type="ECO:0000256" key="1">
    <source>
        <dbReference type="ARBA" id="ARBA00022729"/>
    </source>
</evidence>
<keyword evidence="1 3" id="KW-0732">Signal</keyword>
<reference evidence="5" key="3">
    <citation type="submission" date="2020-09" db="EMBL/GenBank/DDBJ databases">
        <authorList>
            <person name="Sun Q."/>
            <person name="Zhou Y."/>
        </authorList>
    </citation>
    <scope>NUCLEOTIDE SEQUENCE</scope>
    <source>
        <strain evidence="5">CGMCC 1.14984</strain>
    </source>
</reference>
<dbReference type="EMBL" id="BMGZ01000001">
    <property type="protein sequence ID" value="GGH93854.1"/>
    <property type="molecule type" value="Genomic_DNA"/>
</dbReference>
<dbReference type="Proteomes" id="UP000621856">
    <property type="component" value="Unassembled WGS sequence"/>
</dbReference>
<dbReference type="InterPro" id="IPR032812">
    <property type="entry name" value="SbsA_Ig"/>
</dbReference>
<feature type="region of interest" description="Disordered" evidence="2">
    <location>
        <begin position="133"/>
        <end position="157"/>
    </location>
</feature>
<reference evidence="6 8" key="2">
    <citation type="submission" date="2020-02" db="EMBL/GenBank/DDBJ databases">
        <title>Genome sequence of Parvularcula flava strain NH6-79.</title>
        <authorList>
            <person name="Abdul Karim M.H."/>
            <person name="Lam M.Q."/>
            <person name="Chen S.J."/>
            <person name="Yahya A."/>
            <person name="Shahir S."/>
            <person name="Shamsir M.S."/>
            <person name="Chong C.S."/>
        </authorList>
    </citation>
    <scope>NUCLEOTIDE SEQUENCE [LARGE SCALE GENOMIC DNA]</scope>
    <source>
        <strain evidence="6 8">NH6-79</strain>
    </source>
</reference>
<feature type="signal peptide" evidence="3">
    <location>
        <begin position="1"/>
        <end position="27"/>
    </location>
</feature>
<evidence type="ECO:0000313" key="5">
    <source>
        <dbReference type="EMBL" id="GGH93854.1"/>
    </source>
</evidence>
<feature type="domain" description="SbsA Ig-like" evidence="4">
    <location>
        <begin position="143"/>
        <end position="187"/>
    </location>
</feature>
<evidence type="ECO:0000313" key="6">
    <source>
        <dbReference type="EMBL" id="NHK26933.1"/>
    </source>
</evidence>
<dbReference type="Pfam" id="PF13205">
    <property type="entry name" value="Big_5"/>
    <property type="match status" value="1"/>
</dbReference>
<dbReference type="RefSeq" id="WP_155137320.1">
    <property type="nucleotide sequence ID" value="NZ_BMGZ01000001.1"/>
</dbReference>
<sequence length="625" mass="67703">MKRTLLAACAAIAICGAIPVVLTPAHAQAMDSLSVTQLEDRLTGMMLADGQAAASTQAYAQTYRELKVRMESKPTADQLNRFQNFPKPVQTTKAEDSPGGQPAGDANIVYFGFDREKLSAEANQTLDEVRDAYAPDHQPGDLPEVARTSPARNADGVDPGTSFVLTFSEPMDEAAVEDNFVIRSFTEEREGSDGSYPPHSTGKSKDADDGEPVDAAYADANLYAAEKGAVSSRDGARFVGSDTGGLIVEDEDVGKERPTASGEKSDGGQWYDGLDTSDVQGALPGTDSPEDAYDKTLGGPIVKDRLWFFVGASQTSLPQAGYGVEVTADDEQFVAETDDHLSGTTFGGAYLGGTVFTPRDEFERFSYMQRKWRGRASAFAASLSYTEAEGSSFGSVPAGGNGTGVVYFDFADDDATGLFYGSAGSDVETHTDYENFRFAAGRKVYHGISPDWYWGCYHGFFFDYSGTEHEFRITTPTYPDIYTFGLQDLTERYAGVEVGPFFGRKFGKVNTFARPLVNIGYREADLDAKEDTFCGACYYSQNVPIHLEDDDSGLTYGVSFDAGLSAQIADGVDIGLLYGARWRADRAAIDNPESGDDLFVDNQPTRLSSEDELDQRLVFTIGKSW</sequence>
<feature type="region of interest" description="Disordered" evidence="2">
    <location>
        <begin position="249"/>
        <end position="291"/>
    </location>
</feature>
<feature type="chain" id="PRO_5035221306" evidence="3">
    <location>
        <begin position="28"/>
        <end position="625"/>
    </location>
</feature>
<gene>
    <name evidence="6" type="ORF">FF098_003295</name>
    <name evidence="5" type="ORF">GCM10011355_06670</name>
</gene>
<dbReference type="AlphaFoldDB" id="A0A8J3EQ88"/>
<feature type="compositionally biased region" description="Basic and acidic residues" evidence="2">
    <location>
        <begin position="254"/>
        <end position="266"/>
    </location>
</feature>
<dbReference type="EMBL" id="VCJR02000001">
    <property type="protein sequence ID" value="NHK26933.1"/>
    <property type="molecule type" value="Genomic_DNA"/>
</dbReference>
<protein>
    <submittedName>
        <fullName evidence="6">Ig-like domain-containing protein</fullName>
    </submittedName>
</protein>
<organism evidence="5 7">
    <name type="scientific">Aquisalinus luteolus</name>
    <dbReference type="NCBI Taxonomy" id="1566827"/>
    <lineage>
        <taxon>Bacteria</taxon>
        <taxon>Pseudomonadati</taxon>
        <taxon>Pseudomonadota</taxon>
        <taxon>Alphaproteobacteria</taxon>
        <taxon>Parvularculales</taxon>
        <taxon>Parvularculaceae</taxon>
        <taxon>Aquisalinus</taxon>
    </lineage>
</organism>
<proteinExistence type="predicted"/>
<evidence type="ECO:0000259" key="4">
    <source>
        <dbReference type="Pfam" id="PF13205"/>
    </source>
</evidence>